<keyword evidence="6 10" id="KW-0520">NAD</keyword>
<feature type="domain" description="PARP catalytic" evidence="12">
    <location>
        <begin position="574"/>
        <end position="796"/>
    </location>
</feature>
<dbReference type="PROSITE" id="PS51059">
    <property type="entry name" value="PARP_CATALYTIC"/>
    <property type="match status" value="1"/>
</dbReference>
<dbReference type="InterPro" id="IPR036616">
    <property type="entry name" value="Poly(ADP-ribose)pol_reg_dom_sf"/>
</dbReference>
<dbReference type="PROSITE" id="PS51060">
    <property type="entry name" value="PARP_ALPHA_HD"/>
    <property type="match status" value="1"/>
</dbReference>
<feature type="region of interest" description="Disordered" evidence="11">
    <location>
        <begin position="724"/>
        <end position="753"/>
    </location>
</feature>
<dbReference type="EMBL" id="JAKKPZ010000048">
    <property type="protein sequence ID" value="KAI1706408.1"/>
    <property type="molecule type" value="Genomic_DNA"/>
</dbReference>
<evidence type="ECO:0000256" key="2">
    <source>
        <dbReference type="ARBA" id="ARBA00022676"/>
    </source>
</evidence>
<evidence type="ECO:0000313" key="16">
    <source>
        <dbReference type="Proteomes" id="UP001201812"/>
    </source>
</evidence>
<comment type="caution">
    <text evidence="15">The sequence shown here is derived from an EMBL/GenBank/DDBJ whole genome shotgun (WGS) entry which is preliminary data.</text>
</comment>
<comment type="subcellular location">
    <subcellularLocation>
        <location evidence="1">Nucleus</location>
    </subcellularLocation>
</comment>
<comment type="catalytic activity">
    <reaction evidence="9">
        <text>NAD(+) + (ADP-D-ribosyl)n-acceptor = nicotinamide + (ADP-D-ribosyl)n+1-acceptor + H(+).</text>
        <dbReference type="EC" id="2.4.2.30"/>
    </reaction>
</comment>
<dbReference type="Gene3D" id="1.20.142.10">
    <property type="entry name" value="Poly(ADP-ribose) polymerase, regulatory domain"/>
    <property type="match status" value="1"/>
</dbReference>
<accession>A0AAD4MUK0</accession>
<evidence type="ECO:0000259" key="13">
    <source>
        <dbReference type="PROSITE" id="PS51060"/>
    </source>
</evidence>
<evidence type="ECO:0000256" key="3">
    <source>
        <dbReference type="ARBA" id="ARBA00022679"/>
    </source>
</evidence>
<dbReference type="GO" id="GO:0006302">
    <property type="term" value="P:double-strand break repair"/>
    <property type="evidence" value="ECO:0007669"/>
    <property type="project" value="TreeGrafter"/>
</dbReference>
<keyword evidence="16" id="KW-1185">Reference proteome</keyword>
<dbReference type="SUPFAM" id="SSF47587">
    <property type="entry name" value="Domain of poly(ADP-ribose) polymerase"/>
    <property type="match status" value="1"/>
</dbReference>
<feature type="compositionally biased region" description="Basic and acidic residues" evidence="11">
    <location>
        <begin position="266"/>
        <end position="292"/>
    </location>
</feature>
<dbReference type="FunFam" id="3.90.228.10:FF:000002">
    <property type="entry name" value="Poly [ADP-ribose] polymerase"/>
    <property type="match status" value="1"/>
</dbReference>
<dbReference type="InterPro" id="IPR036930">
    <property type="entry name" value="WGR_dom_sf"/>
</dbReference>
<organism evidence="15 16">
    <name type="scientific">Ditylenchus destructor</name>
    <dbReference type="NCBI Taxonomy" id="166010"/>
    <lineage>
        <taxon>Eukaryota</taxon>
        <taxon>Metazoa</taxon>
        <taxon>Ecdysozoa</taxon>
        <taxon>Nematoda</taxon>
        <taxon>Chromadorea</taxon>
        <taxon>Rhabditida</taxon>
        <taxon>Tylenchina</taxon>
        <taxon>Tylenchomorpha</taxon>
        <taxon>Sphaerularioidea</taxon>
        <taxon>Anguinidae</taxon>
        <taxon>Anguininae</taxon>
        <taxon>Ditylenchus</taxon>
    </lineage>
</organism>
<evidence type="ECO:0000256" key="1">
    <source>
        <dbReference type="ARBA" id="ARBA00004123"/>
    </source>
</evidence>
<dbReference type="Gene3D" id="3.90.228.10">
    <property type="match status" value="1"/>
</dbReference>
<keyword evidence="7" id="KW-0539">Nucleus</keyword>
<proteinExistence type="inferred from homology"/>
<dbReference type="InterPro" id="IPR008893">
    <property type="entry name" value="WGR_domain"/>
</dbReference>
<evidence type="ECO:0000256" key="8">
    <source>
        <dbReference type="ARBA" id="ARBA00024347"/>
    </source>
</evidence>
<dbReference type="EC" id="2.4.2.-" evidence="10"/>
<reference evidence="15" key="1">
    <citation type="submission" date="2022-01" db="EMBL/GenBank/DDBJ databases">
        <title>Genome Sequence Resource for Two Populations of Ditylenchus destructor, the Migratory Endoparasitic Phytonematode.</title>
        <authorList>
            <person name="Zhang H."/>
            <person name="Lin R."/>
            <person name="Xie B."/>
        </authorList>
    </citation>
    <scope>NUCLEOTIDE SEQUENCE</scope>
    <source>
        <strain evidence="15">BazhouSP</strain>
    </source>
</reference>
<feature type="compositionally biased region" description="Polar residues" evidence="11">
    <location>
        <begin position="194"/>
        <end position="207"/>
    </location>
</feature>
<dbReference type="InterPro" id="IPR012317">
    <property type="entry name" value="Poly(ADP-ribose)pol_cat_dom"/>
</dbReference>
<feature type="compositionally biased region" description="Basic residues" evidence="11">
    <location>
        <begin position="254"/>
        <end position="265"/>
    </location>
</feature>
<dbReference type="CDD" id="cd01437">
    <property type="entry name" value="parp_like"/>
    <property type="match status" value="1"/>
</dbReference>
<name>A0AAD4MUK0_9BILA</name>
<protein>
    <recommendedName>
        <fullName evidence="10">Poly [ADP-ribose] polymerase</fullName>
        <shortName evidence="10">PARP</shortName>
        <ecNumber evidence="10">2.4.2.-</ecNumber>
    </recommendedName>
</protein>
<dbReference type="GO" id="GO:0070212">
    <property type="term" value="P:protein poly-ADP-ribosylation"/>
    <property type="evidence" value="ECO:0007669"/>
    <property type="project" value="TreeGrafter"/>
</dbReference>
<keyword evidence="2 10" id="KW-0328">Glycosyltransferase</keyword>
<feature type="region of interest" description="Disordered" evidence="11">
    <location>
        <begin position="190"/>
        <end position="298"/>
    </location>
</feature>
<sequence length="796" mass="89498">MTVGKSAKVETLEPQNSATFDLLAPILVSFDSARQELQNELSHGPDTAAQGHLPFYVTHVTHGCHVFTADPNSDKCTYDAEDIEFDLKKMRLKSSDGKMEKNFRCAIKAENDEYFAWEFMDGRRYQSFPANVLANLEIGFSKFTLNSSKNETMQIVLNGEKRIANFARNIMTGSQDAIKIKFRRQQSKGVVSAASASDPGSSKNSVTARGRSQRIAAATSSSSAQSSKATDTKGMNNADDKDSQPKDVTNVSAKKQKSAVGKNKKGGKENKSDPNQDKQDKGKPPPKRKLEDELNIADESDTEAEIDIECVQKLGKAHVYKDGKDIYDAMLNQTNIQNNNNKYFLMQVLEDDTGKNYSTWFRWGRVGFRGQTNLIPCGSNLEAAIDHFKRKFVDKTKNNFEDRANFEKVPGKYDLIKVDYSKKKKKGNESDAGDKSKKDVKPPLESKLDPQIRHVMELICDLKAMELEIRNMEYDVNKSPLGNITKAQIKAGYEALTKIENFIKAGNFGSGFMDAVNEYYTKIPHYFGMRTPTPIRTIAQLKTEIELLETLCGIEIAVSAINEEMENIKKEQLHPLDNQYFNLNWTLETLNQNSSTFKLIDCYLKSTHGSTHDRYKMKIRNVYELKEKEGLERPFMSELGNRHLLWHGSRISNWYGILSQGLRIAPPEAPVTGYMFGKGVYFADASSKSANYTYPEPGKPGFLVLADVALGNINNLIHADEKANRLPPGKHSVRGMGRSVPNPKSTKTLDDGVKVPCGKLTDNKSNKALTLQYNEYIVYDTSQIRERFLVEVDFDF</sequence>
<dbReference type="PANTHER" id="PTHR10459">
    <property type="entry name" value="DNA LIGASE"/>
    <property type="match status" value="1"/>
</dbReference>
<dbReference type="Pfam" id="PF02877">
    <property type="entry name" value="PARP_reg"/>
    <property type="match status" value="1"/>
</dbReference>
<dbReference type="PANTHER" id="PTHR10459:SF60">
    <property type="entry name" value="POLY [ADP-RIBOSE] POLYMERASE 2"/>
    <property type="match status" value="1"/>
</dbReference>
<evidence type="ECO:0000256" key="4">
    <source>
        <dbReference type="ARBA" id="ARBA00022695"/>
    </source>
</evidence>
<comment type="similarity">
    <text evidence="8">Belongs to the ARTD/PARP family.</text>
</comment>
<evidence type="ECO:0000256" key="9">
    <source>
        <dbReference type="ARBA" id="ARBA00033987"/>
    </source>
</evidence>
<dbReference type="InterPro" id="IPR004102">
    <property type="entry name" value="Poly(ADP-ribose)pol_reg_dom"/>
</dbReference>
<dbReference type="GO" id="GO:0005730">
    <property type="term" value="C:nucleolus"/>
    <property type="evidence" value="ECO:0007669"/>
    <property type="project" value="TreeGrafter"/>
</dbReference>
<feature type="compositionally biased region" description="Low complexity" evidence="11">
    <location>
        <begin position="213"/>
        <end position="229"/>
    </location>
</feature>
<dbReference type="SUPFAM" id="SSF142921">
    <property type="entry name" value="WGR domain-like"/>
    <property type="match status" value="1"/>
</dbReference>
<dbReference type="AlphaFoldDB" id="A0AAD4MUK0"/>
<dbReference type="GO" id="GO:0016779">
    <property type="term" value="F:nucleotidyltransferase activity"/>
    <property type="evidence" value="ECO:0007669"/>
    <property type="project" value="UniProtKB-KW"/>
</dbReference>
<evidence type="ECO:0000256" key="11">
    <source>
        <dbReference type="SAM" id="MobiDB-lite"/>
    </source>
</evidence>
<dbReference type="Pfam" id="PF00644">
    <property type="entry name" value="PARP"/>
    <property type="match status" value="1"/>
</dbReference>
<dbReference type="SUPFAM" id="SSF56399">
    <property type="entry name" value="ADP-ribosylation"/>
    <property type="match status" value="1"/>
</dbReference>
<evidence type="ECO:0000259" key="12">
    <source>
        <dbReference type="PROSITE" id="PS51059"/>
    </source>
</evidence>
<evidence type="ECO:0000256" key="7">
    <source>
        <dbReference type="ARBA" id="ARBA00023242"/>
    </source>
</evidence>
<gene>
    <name evidence="15" type="ORF">DdX_13068</name>
</gene>
<keyword evidence="4" id="KW-0548">Nucleotidyltransferase</keyword>
<feature type="domain" description="PARP alpha-helical" evidence="13">
    <location>
        <begin position="445"/>
        <end position="562"/>
    </location>
</feature>
<dbReference type="InterPro" id="IPR050800">
    <property type="entry name" value="ARTD/PARP"/>
</dbReference>
<dbReference type="PROSITE" id="PS51977">
    <property type="entry name" value="WGR"/>
    <property type="match status" value="1"/>
</dbReference>
<evidence type="ECO:0000259" key="14">
    <source>
        <dbReference type="PROSITE" id="PS51977"/>
    </source>
</evidence>
<feature type="region of interest" description="Disordered" evidence="11">
    <location>
        <begin position="425"/>
        <end position="446"/>
    </location>
</feature>
<evidence type="ECO:0000256" key="5">
    <source>
        <dbReference type="ARBA" id="ARBA00022765"/>
    </source>
</evidence>
<dbReference type="Pfam" id="PF05406">
    <property type="entry name" value="WGR"/>
    <property type="match status" value="1"/>
</dbReference>
<dbReference type="Proteomes" id="UP001201812">
    <property type="component" value="Unassembled WGS sequence"/>
</dbReference>
<dbReference type="SMART" id="SM00773">
    <property type="entry name" value="WGR"/>
    <property type="match status" value="1"/>
</dbReference>
<dbReference type="GO" id="GO:1990404">
    <property type="term" value="F:NAD+-protein mono-ADP-ribosyltransferase activity"/>
    <property type="evidence" value="ECO:0007669"/>
    <property type="project" value="TreeGrafter"/>
</dbReference>
<evidence type="ECO:0000256" key="6">
    <source>
        <dbReference type="ARBA" id="ARBA00023027"/>
    </source>
</evidence>
<evidence type="ECO:0000256" key="10">
    <source>
        <dbReference type="RuleBase" id="RU362114"/>
    </source>
</evidence>
<evidence type="ECO:0000313" key="15">
    <source>
        <dbReference type="EMBL" id="KAI1706408.1"/>
    </source>
</evidence>
<feature type="domain" description="WGR" evidence="14">
    <location>
        <begin position="316"/>
        <end position="413"/>
    </location>
</feature>
<dbReference type="CDD" id="cd08003">
    <property type="entry name" value="WGR_PARP2_like"/>
    <property type="match status" value="1"/>
</dbReference>
<keyword evidence="3 10" id="KW-0808">Transferase</keyword>
<dbReference type="GO" id="GO:0003950">
    <property type="term" value="F:NAD+ poly-ADP-ribosyltransferase activity"/>
    <property type="evidence" value="ECO:0007669"/>
    <property type="project" value="UniProtKB-UniRule"/>
</dbReference>
<keyword evidence="5" id="KW-0013">ADP-ribosylation</keyword>